<feature type="region of interest" description="Disordered" evidence="1">
    <location>
        <begin position="1"/>
        <end position="38"/>
    </location>
</feature>
<dbReference type="PANTHER" id="PTHR43305:SF1">
    <property type="entry name" value="FAMILY N-ACETYLTRANSFERASE, PUTATIVE (AFU_ORTHOLOGUE AFUA_2G01380)-RELATED"/>
    <property type="match status" value="1"/>
</dbReference>
<dbReference type="Proteomes" id="UP000183809">
    <property type="component" value="Unassembled WGS sequence"/>
</dbReference>
<dbReference type="CDD" id="cd04301">
    <property type="entry name" value="NAT_SF"/>
    <property type="match status" value="1"/>
</dbReference>
<feature type="compositionally biased region" description="Low complexity" evidence="1">
    <location>
        <begin position="1"/>
        <end position="36"/>
    </location>
</feature>
<dbReference type="GO" id="GO:0016747">
    <property type="term" value="F:acyltransferase activity, transferring groups other than amino-acyl groups"/>
    <property type="evidence" value="ECO:0007669"/>
    <property type="project" value="InterPro"/>
</dbReference>
<dbReference type="GeneID" id="31014157"/>
<dbReference type="Pfam" id="PF00583">
    <property type="entry name" value="Acetyltransf_1"/>
    <property type="match status" value="1"/>
</dbReference>
<dbReference type="InterPro" id="IPR000182">
    <property type="entry name" value="GNAT_dom"/>
</dbReference>
<dbReference type="PANTHER" id="PTHR43305">
    <property type="entry name" value="FAMILY N-ACETYLTRANSFERASE, PUTATIVE (AFU_ORTHOLOGUE AFUA_2G01380)-RELATED"/>
    <property type="match status" value="1"/>
</dbReference>
<dbReference type="EMBL" id="MNUE01000030">
    <property type="protein sequence ID" value="OJD33462.1"/>
    <property type="molecule type" value="Genomic_DNA"/>
</dbReference>
<proteinExistence type="predicted"/>
<dbReference type="PROSITE" id="PS51186">
    <property type="entry name" value="GNAT"/>
    <property type="match status" value="1"/>
</dbReference>
<evidence type="ECO:0000313" key="4">
    <source>
        <dbReference type="Proteomes" id="UP000183809"/>
    </source>
</evidence>
<keyword evidence="3" id="KW-0808">Transferase</keyword>
<dbReference type="RefSeq" id="XP_020129722.1">
    <property type="nucleotide sequence ID" value="XM_020273896.1"/>
</dbReference>
<protein>
    <submittedName>
        <fullName evidence="3">Acetyltransferase</fullName>
    </submittedName>
</protein>
<dbReference type="AlphaFoldDB" id="A0A1J9QWT8"/>
<dbReference type="STRING" id="236234.A0A1J9QWT8"/>
<comment type="caution">
    <text evidence="3">The sequence shown here is derived from an EMBL/GenBank/DDBJ whole genome shotgun (WGS) entry which is preliminary data.</text>
</comment>
<accession>A0A1J9QWT8</accession>
<dbReference type="InterPro" id="IPR052777">
    <property type="entry name" value="Acetyltransferase_Enz"/>
</dbReference>
<feature type="domain" description="N-acetyltransferase" evidence="2">
    <location>
        <begin position="37"/>
        <end position="227"/>
    </location>
</feature>
<dbReference type="InterPro" id="IPR016181">
    <property type="entry name" value="Acyl_CoA_acyltransferase"/>
</dbReference>
<dbReference type="SUPFAM" id="SSF55729">
    <property type="entry name" value="Acyl-CoA N-acyltransferases (Nat)"/>
    <property type="match status" value="1"/>
</dbReference>
<evidence type="ECO:0000313" key="3">
    <source>
        <dbReference type="EMBL" id="OJD33462.1"/>
    </source>
</evidence>
<sequence length="229" mass="24737">MAFSSSSSSIPDPAASPAPASTPAAPSPSGSSLRPSFTVRAARTPDELRATADLFRDYATWLDIDLSFQSFEAELASLPGKYAPERGGEILLAYLSTAAADDDDDDDDEGQRQAVGCIALRDVTDAVEAFRLQGEASSMRQSGRQHRVGEFKRLYVLPTGRSLGVGNALVERAMEVAREQGYDEVLLDTLPRMQGALKLYARHGFRETAKYYDTDLEGTIFMSCPSLGA</sequence>
<gene>
    <name evidence="3" type="ORF">BKCO1_3000019</name>
</gene>
<reference evidence="3 4" key="1">
    <citation type="submission" date="2016-10" db="EMBL/GenBank/DDBJ databases">
        <title>Proteomics and genomics reveal pathogen-plant mechanisms compatible with a hemibiotrophic lifestyle of Diplodia corticola.</title>
        <authorList>
            <person name="Fernandes I."/>
            <person name="De Jonge R."/>
            <person name="Van De Peer Y."/>
            <person name="Devreese B."/>
            <person name="Alves A."/>
            <person name="Esteves A.C."/>
        </authorList>
    </citation>
    <scope>NUCLEOTIDE SEQUENCE [LARGE SCALE GENOMIC DNA]</scope>
    <source>
        <strain evidence="3 4">CBS 112549</strain>
    </source>
</reference>
<dbReference type="Gene3D" id="3.40.630.30">
    <property type="match status" value="1"/>
</dbReference>
<evidence type="ECO:0000256" key="1">
    <source>
        <dbReference type="SAM" id="MobiDB-lite"/>
    </source>
</evidence>
<evidence type="ECO:0000259" key="2">
    <source>
        <dbReference type="PROSITE" id="PS51186"/>
    </source>
</evidence>
<keyword evidence="4" id="KW-1185">Reference proteome</keyword>
<dbReference type="OrthoDB" id="41532at2759"/>
<organism evidence="3 4">
    <name type="scientific">Diplodia corticola</name>
    <dbReference type="NCBI Taxonomy" id="236234"/>
    <lineage>
        <taxon>Eukaryota</taxon>
        <taxon>Fungi</taxon>
        <taxon>Dikarya</taxon>
        <taxon>Ascomycota</taxon>
        <taxon>Pezizomycotina</taxon>
        <taxon>Dothideomycetes</taxon>
        <taxon>Dothideomycetes incertae sedis</taxon>
        <taxon>Botryosphaeriales</taxon>
        <taxon>Botryosphaeriaceae</taxon>
        <taxon>Diplodia</taxon>
    </lineage>
</organism>
<name>A0A1J9QWT8_9PEZI</name>